<evidence type="ECO:0000259" key="14">
    <source>
        <dbReference type="PROSITE" id="PS50262"/>
    </source>
</evidence>
<feature type="transmembrane region" description="Helical" evidence="13">
    <location>
        <begin position="175"/>
        <end position="193"/>
    </location>
</feature>
<dbReference type="KEGG" id="bbis:104984101"/>
<comment type="function">
    <text evidence="1">Putative odorant or sperm cell receptor.</text>
</comment>
<dbReference type="InterPro" id="IPR000276">
    <property type="entry name" value="GPCR_Rhodpsn"/>
</dbReference>
<dbReference type="Proteomes" id="UP000515208">
    <property type="component" value="Unplaced"/>
</dbReference>
<protein>
    <recommendedName>
        <fullName evidence="13">Olfactory receptor</fullName>
    </recommendedName>
</protein>
<feature type="domain" description="G-protein coupled receptors family 1 profile" evidence="14">
    <location>
        <begin position="76"/>
        <end position="325"/>
    </location>
</feature>
<dbReference type="PROSITE" id="PS00237">
    <property type="entry name" value="G_PROTEIN_RECEP_F1_1"/>
    <property type="match status" value="1"/>
</dbReference>
<keyword evidence="4 13" id="KW-1003">Cell membrane</keyword>
<keyword evidence="5 12" id="KW-0812">Transmembrane</keyword>
<dbReference type="FunFam" id="1.10.1220.70:FF:000001">
    <property type="entry name" value="Olfactory receptor"/>
    <property type="match status" value="1"/>
</dbReference>
<keyword evidence="9 13" id="KW-0472">Membrane</keyword>
<keyword evidence="6 13" id="KW-0552">Olfaction</keyword>
<evidence type="ECO:0000256" key="2">
    <source>
        <dbReference type="ARBA" id="ARBA00004651"/>
    </source>
</evidence>
<sequence>MSLLVFHRGMTSLPVLLTLVSRPAVSQRLQGLEHHVDTHNHSSVEEFALQSFSEEPGLRGLFLVLFLLLFLGALAGNTLIVTAISLPPGLHTPMYFFLTNLAVLDIVCTSTVLPKLLENLVVKGGTISYQGCMTQLFFLTWFLGAELLLLTVMAYDRYVAICRPLHYSSRMGRPVCVLLAGSVWAVSAVSTSVHTGLMTRLTFCGPNQIQHFLCEVPTLLLLSCSPTTLNNVMIVVADVYFGVVNFLLTMASYGCIIASILRMRSAAGKQRAFSTCSSHLLVVTLYYSTVIYTYILPGSGSSLENGKVVAVLYTAVSPTLNPLIYSLRNKDVKVALRKVFS</sequence>
<evidence type="ECO:0000256" key="4">
    <source>
        <dbReference type="ARBA" id="ARBA00022475"/>
    </source>
</evidence>
<evidence type="ECO:0000256" key="10">
    <source>
        <dbReference type="ARBA" id="ARBA00023170"/>
    </source>
</evidence>
<name>A0A6P3GR79_BISBB</name>
<comment type="similarity">
    <text evidence="3 12">Belongs to the G-protein coupled receptor 1 family.</text>
</comment>
<dbReference type="InterPro" id="IPR050516">
    <property type="entry name" value="Olfactory_GPCR"/>
</dbReference>
<dbReference type="AlphaFoldDB" id="A0A6P3GR79"/>
<dbReference type="FunFam" id="1.20.1070.10:FF:000015">
    <property type="entry name" value="Olfactory receptor"/>
    <property type="match status" value="1"/>
</dbReference>
<keyword evidence="10 12" id="KW-0675">Receptor</keyword>
<dbReference type="PANTHER" id="PTHR26452">
    <property type="entry name" value="OLFACTORY RECEPTOR"/>
    <property type="match status" value="1"/>
</dbReference>
<evidence type="ECO:0000256" key="8">
    <source>
        <dbReference type="ARBA" id="ARBA00023040"/>
    </source>
</evidence>
<evidence type="ECO:0000313" key="15">
    <source>
        <dbReference type="Proteomes" id="UP000515208"/>
    </source>
</evidence>
<dbReference type="OrthoDB" id="6145535at2759"/>
<evidence type="ECO:0000256" key="1">
    <source>
        <dbReference type="ARBA" id="ARBA00003929"/>
    </source>
</evidence>
<dbReference type="GO" id="GO:0005886">
    <property type="term" value="C:plasma membrane"/>
    <property type="evidence" value="ECO:0007669"/>
    <property type="project" value="UniProtKB-SubCell"/>
</dbReference>
<dbReference type="PRINTS" id="PR00237">
    <property type="entry name" value="GPCRRHODOPSN"/>
</dbReference>
<feature type="transmembrane region" description="Helical" evidence="13">
    <location>
        <begin position="239"/>
        <end position="261"/>
    </location>
</feature>
<accession>A0A6P3GR79</accession>
<feature type="transmembrane region" description="Helical" evidence="13">
    <location>
        <begin position="308"/>
        <end position="327"/>
    </location>
</feature>
<evidence type="ECO:0000256" key="7">
    <source>
        <dbReference type="ARBA" id="ARBA00022989"/>
    </source>
</evidence>
<keyword evidence="13" id="KW-0716">Sensory transduction</keyword>
<dbReference type="RefSeq" id="XP_010832016.1">
    <property type="nucleotide sequence ID" value="XM_010833714.1"/>
</dbReference>
<dbReference type="Gene3D" id="1.20.1070.10">
    <property type="entry name" value="Rhodopsin 7-helix transmembrane proteins"/>
    <property type="match status" value="1"/>
</dbReference>
<dbReference type="InterPro" id="IPR017452">
    <property type="entry name" value="GPCR_Rhodpsn_7TM"/>
</dbReference>
<feature type="transmembrane region" description="Helical" evidence="13">
    <location>
        <begin position="273"/>
        <end position="296"/>
    </location>
</feature>
<proteinExistence type="inferred from homology"/>
<evidence type="ECO:0000256" key="13">
    <source>
        <dbReference type="RuleBase" id="RU363047"/>
    </source>
</evidence>
<dbReference type="GeneID" id="104984101"/>
<dbReference type="GO" id="GO:0004930">
    <property type="term" value="F:G protein-coupled receptor activity"/>
    <property type="evidence" value="ECO:0007669"/>
    <property type="project" value="UniProtKB-KW"/>
</dbReference>
<evidence type="ECO:0000256" key="11">
    <source>
        <dbReference type="ARBA" id="ARBA00023224"/>
    </source>
</evidence>
<evidence type="ECO:0000256" key="9">
    <source>
        <dbReference type="ARBA" id="ARBA00023136"/>
    </source>
</evidence>
<evidence type="ECO:0000313" key="16">
    <source>
        <dbReference type="RefSeq" id="XP_010832016.1"/>
    </source>
</evidence>
<keyword evidence="8 12" id="KW-0297">G-protein coupled receptor</keyword>
<feature type="transmembrane region" description="Helical" evidence="13">
    <location>
        <begin position="133"/>
        <end position="155"/>
    </location>
</feature>
<dbReference type="InterPro" id="IPR000725">
    <property type="entry name" value="Olfact_rcpt"/>
</dbReference>
<dbReference type="CDD" id="cd15232">
    <property type="entry name" value="7tmA_OR13-like"/>
    <property type="match status" value="1"/>
</dbReference>
<comment type="subcellular location">
    <subcellularLocation>
        <location evidence="2 13">Cell membrane</location>
        <topology evidence="2 13">Multi-pass membrane protein</topology>
    </subcellularLocation>
</comment>
<dbReference type="PROSITE" id="PS50262">
    <property type="entry name" value="G_PROTEIN_RECEP_F1_2"/>
    <property type="match status" value="1"/>
</dbReference>
<evidence type="ECO:0000256" key="6">
    <source>
        <dbReference type="ARBA" id="ARBA00022725"/>
    </source>
</evidence>
<feature type="transmembrane region" description="Helical" evidence="13">
    <location>
        <begin position="94"/>
        <end position="113"/>
    </location>
</feature>
<gene>
    <name evidence="16" type="primary">LOC104984101</name>
</gene>
<evidence type="ECO:0000256" key="12">
    <source>
        <dbReference type="RuleBase" id="RU000688"/>
    </source>
</evidence>
<keyword evidence="7 13" id="KW-1133">Transmembrane helix</keyword>
<feature type="transmembrane region" description="Helical" evidence="13">
    <location>
        <begin position="61"/>
        <end position="82"/>
    </location>
</feature>
<dbReference type="GO" id="GO:0004984">
    <property type="term" value="F:olfactory receptor activity"/>
    <property type="evidence" value="ECO:0007669"/>
    <property type="project" value="InterPro"/>
</dbReference>
<reference evidence="16" key="1">
    <citation type="submission" date="2025-08" db="UniProtKB">
        <authorList>
            <consortium name="RefSeq"/>
        </authorList>
    </citation>
    <scope>IDENTIFICATION</scope>
    <source>
        <tissue evidence="16">Blood</tissue>
    </source>
</reference>
<dbReference type="Pfam" id="PF13853">
    <property type="entry name" value="7tm_4"/>
    <property type="match status" value="1"/>
</dbReference>
<keyword evidence="15" id="KW-1185">Reference proteome</keyword>
<keyword evidence="11 12" id="KW-0807">Transducer</keyword>
<evidence type="ECO:0000256" key="5">
    <source>
        <dbReference type="ARBA" id="ARBA00022692"/>
    </source>
</evidence>
<dbReference type="SUPFAM" id="SSF81321">
    <property type="entry name" value="Family A G protein-coupled receptor-like"/>
    <property type="match status" value="1"/>
</dbReference>
<evidence type="ECO:0000256" key="3">
    <source>
        <dbReference type="ARBA" id="ARBA00010663"/>
    </source>
</evidence>
<dbReference type="PRINTS" id="PR00245">
    <property type="entry name" value="OLFACTORYR"/>
</dbReference>
<organism evidence="15 16">
    <name type="scientific">Bison bison bison</name>
    <name type="common">North American plains bison</name>
    <dbReference type="NCBI Taxonomy" id="43346"/>
    <lineage>
        <taxon>Eukaryota</taxon>
        <taxon>Metazoa</taxon>
        <taxon>Chordata</taxon>
        <taxon>Craniata</taxon>
        <taxon>Vertebrata</taxon>
        <taxon>Euteleostomi</taxon>
        <taxon>Mammalia</taxon>
        <taxon>Eutheria</taxon>
        <taxon>Laurasiatheria</taxon>
        <taxon>Artiodactyla</taxon>
        <taxon>Ruminantia</taxon>
        <taxon>Pecora</taxon>
        <taxon>Bovidae</taxon>
        <taxon>Bovinae</taxon>
        <taxon>Bison</taxon>
    </lineage>
</organism>